<dbReference type="InterPro" id="IPR036019">
    <property type="entry name" value="MscL_channel"/>
</dbReference>
<accession>B4D701</accession>
<dbReference type="InterPro" id="IPR019823">
    <property type="entry name" value="Mechanosensitive_channel_CS"/>
</dbReference>
<evidence type="ECO:0000256" key="10">
    <source>
        <dbReference type="HAMAP-Rule" id="MF_00115"/>
    </source>
</evidence>
<dbReference type="eggNOG" id="COG1970">
    <property type="taxonomic scope" value="Bacteria"/>
</dbReference>
<dbReference type="GO" id="GO:0008381">
    <property type="term" value="F:mechanosensitive monoatomic ion channel activity"/>
    <property type="evidence" value="ECO:0007669"/>
    <property type="project" value="UniProtKB-UniRule"/>
</dbReference>
<dbReference type="FunCoup" id="B4D701">
    <property type="interactions" value="290"/>
</dbReference>
<dbReference type="InParanoid" id="B4D701"/>
<organism evidence="11 12">
    <name type="scientific">Chthoniobacter flavus Ellin428</name>
    <dbReference type="NCBI Taxonomy" id="497964"/>
    <lineage>
        <taxon>Bacteria</taxon>
        <taxon>Pseudomonadati</taxon>
        <taxon>Verrucomicrobiota</taxon>
        <taxon>Spartobacteria</taxon>
        <taxon>Chthoniobacterales</taxon>
        <taxon>Chthoniobacteraceae</taxon>
        <taxon>Chthoniobacter</taxon>
    </lineage>
</organism>
<dbReference type="GO" id="GO:0005886">
    <property type="term" value="C:plasma membrane"/>
    <property type="evidence" value="ECO:0007669"/>
    <property type="project" value="UniProtKB-SubCell"/>
</dbReference>
<name>B4D701_9BACT</name>
<keyword evidence="9 10" id="KW-0407">Ion channel</keyword>
<protein>
    <recommendedName>
        <fullName evidence="10">Large-conductance mechanosensitive channel</fullName>
    </recommendedName>
</protein>
<evidence type="ECO:0000256" key="1">
    <source>
        <dbReference type="ARBA" id="ARBA00004651"/>
    </source>
</evidence>
<feature type="transmembrane region" description="Helical" evidence="10">
    <location>
        <begin position="20"/>
        <end position="39"/>
    </location>
</feature>
<dbReference type="Gene3D" id="1.10.1200.120">
    <property type="entry name" value="Large-conductance mechanosensitive channel, MscL, domain 1"/>
    <property type="match status" value="1"/>
</dbReference>
<dbReference type="InterPro" id="IPR001185">
    <property type="entry name" value="MS_channel"/>
</dbReference>
<dbReference type="Pfam" id="PF01741">
    <property type="entry name" value="MscL"/>
    <property type="match status" value="1"/>
</dbReference>
<keyword evidence="4 10" id="KW-1003">Cell membrane</keyword>
<dbReference type="SUPFAM" id="SSF81330">
    <property type="entry name" value="Gated mechanosensitive channel"/>
    <property type="match status" value="1"/>
</dbReference>
<comment type="function">
    <text evidence="10">Channel that opens in response to stretch forces in the membrane lipid bilayer. May participate in the regulation of osmotic pressure changes within the cell.</text>
</comment>
<feature type="transmembrane region" description="Helical" evidence="10">
    <location>
        <begin position="59"/>
        <end position="88"/>
    </location>
</feature>
<keyword evidence="3 10" id="KW-0813">Transport</keyword>
<evidence type="ECO:0000256" key="8">
    <source>
        <dbReference type="ARBA" id="ARBA00023136"/>
    </source>
</evidence>
<dbReference type="NCBIfam" id="TIGR00220">
    <property type="entry name" value="mscL"/>
    <property type="match status" value="1"/>
</dbReference>
<keyword evidence="6 10" id="KW-1133">Transmembrane helix</keyword>
<dbReference type="InterPro" id="IPR037673">
    <property type="entry name" value="MSC/AndL"/>
</dbReference>
<dbReference type="PANTHER" id="PTHR30266:SF2">
    <property type="entry name" value="LARGE-CONDUCTANCE MECHANOSENSITIVE CHANNEL"/>
    <property type="match status" value="1"/>
</dbReference>
<keyword evidence="12" id="KW-1185">Reference proteome</keyword>
<keyword evidence="7 10" id="KW-0406">Ion transport</keyword>
<sequence>MNFKEIAGEFKTFIMKGNVIDLAVGLLIGAAFGAVVKDFTDGIINPLIGYFGGGKDVSLHLWIFDVGLVINAIIKFLITAVVLFFIFVKPMNKLKAMSEKKEAGAPPPPEDIQLLREIRDLLKAGAKPSSLPPSGSPGEAV</sequence>
<evidence type="ECO:0000313" key="12">
    <source>
        <dbReference type="Proteomes" id="UP000005824"/>
    </source>
</evidence>
<evidence type="ECO:0000256" key="7">
    <source>
        <dbReference type="ARBA" id="ARBA00023065"/>
    </source>
</evidence>
<evidence type="ECO:0000313" key="11">
    <source>
        <dbReference type="EMBL" id="EDY17652.1"/>
    </source>
</evidence>
<dbReference type="PRINTS" id="PR01264">
    <property type="entry name" value="MECHCHANNEL"/>
</dbReference>
<dbReference type="RefSeq" id="WP_006982012.1">
    <property type="nucleotide sequence ID" value="NZ_ABVL01000017.1"/>
</dbReference>
<comment type="caution">
    <text evidence="11">The sequence shown here is derived from an EMBL/GenBank/DDBJ whole genome shotgun (WGS) entry which is preliminary data.</text>
</comment>
<dbReference type="PANTHER" id="PTHR30266">
    <property type="entry name" value="MECHANOSENSITIVE CHANNEL MSCL"/>
    <property type="match status" value="1"/>
</dbReference>
<comment type="similarity">
    <text evidence="2 10">Belongs to the MscL family.</text>
</comment>
<proteinExistence type="inferred from homology"/>
<keyword evidence="5 10" id="KW-0812">Transmembrane</keyword>
<evidence type="ECO:0000256" key="2">
    <source>
        <dbReference type="ARBA" id="ARBA00007254"/>
    </source>
</evidence>
<dbReference type="HAMAP" id="MF_00115">
    <property type="entry name" value="MscL"/>
    <property type="match status" value="1"/>
</dbReference>
<reference evidence="11 12" key="1">
    <citation type="journal article" date="2011" name="J. Bacteriol.">
        <title>Genome sequence of Chthoniobacter flavus Ellin428, an aerobic heterotrophic soil bacterium.</title>
        <authorList>
            <person name="Kant R."/>
            <person name="van Passel M.W."/>
            <person name="Palva A."/>
            <person name="Lucas S."/>
            <person name="Lapidus A."/>
            <person name="Glavina Del Rio T."/>
            <person name="Dalin E."/>
            <person name="Tice H."/>
            <person name="Bruce D."/>
            <person name="Goodwin L."/>
            <person name="Pitluck S."/>
            <person name="Larimer F.W."/>
            <person name="Land M.L."/>
            <person name="Hauser L."/>
            <person name="Sangwan P."/>
            <person name="de Vos W.M."/>
            <person name="Janssen P.H."/>
            <person name="Smidt H."/>
        </authorList>
    </citation>
    <scope>NUCLEOTIDE SEQUENCE [LARGE SCALE GENOMIC DNA]</scope>
    <source>
        <strain evidence="11 12">Ellin428</strain>
    </source>
</reference>
<dbReference type="AlphaFoldDB" id="B4D701"/>
<comment type="subunit">
    <text evidence="10">Homopentamer.</text>
</comment>
<dbReference type="STRING" id="497964.CfE428DRAFT_4691"/>
<dbReference type="EMBL" id="ABVL01000017">
    <property type="protein sequence ID" value="EDY17652.1"/>
    <property type="molecule type" value="Genomic_DNA"/>
</dbReference>
<evidence type="ECO:0000256" key="4">
    <source>
        <dbReference type="ARBA" id="ARBA00022475"/>
    </source>
</evidence>
<evidence type="ECO:0000256" key="6">
    <source>
        <dbReference type="ARBA" id="ARBA00022989"/>
    </source>
</evidence>
<evidence type="ECO:0000256" key="3">
    <source>
        <dbReference type="ARBA" id="ARBA00022448"/>
    </source>
</evidence>
<gene>
    <name evidence="10" type="primary">mscL</name>
    <name evidence="11" type="ORF">CfE428DRAFT_4691</name>
</gene>
<dbReference type="Proteomes" id="UP000005824">
    <property type="component" value="Unassembled WGS sequence"/>
</dbReference>
<evidence type="ECO:0000256" key="5">
    <source>
        <dbReference type="ARBA" id="ARBA00022692"/>
    </source>
</evidence>
<comment type="subcellular location">
    <subcellularLocation>
        <location evidence="1 10">Cell membrane</location>
        <topology evidence="1 10">Multi-pass membrane protein</topology>
    </subcellularLocation>
</comment>
<evidence type="ECO:0000256" key="9">
    <source>
        <dbReference type="ARBA" id="ARBA00023303"/>
    </source>
</evidence>
<dbReference type="PROSITE" id="PS01327">
    <property type="entry name" value="MSCL"/>
    <property type="match status" value="1"/>
</dbReference>
<keyword evidence="8 10" id="KW-0472">Membrane</keyword>